<dbReference type="Proteomes" id="UP001177021">
    <property type="component" value="Unassembled WGS sequence"/>
</dbReference>
<comment type="caution">
    <text evidence="1">The sequence shown here is derived from an EMBL/GenBank/DDBJ whole genome shotgun (WGS) entry which is preliminary data.</text>
</comment>
<evidence type="ECO:0000313" key="1">
    <source>
        <dbReference type="EMBL" id="CAJ2639048.1"/>
    </source>
</evidence>
<reference evidence="1" key="1">
    <citation type="submission" date="2023-10" db="EMBL/GenBank/DDBJ databases">
        <authorList>
            <person name="Rodriguez Cubillos JULIANA M."/>
            <person name="De Vega J."/>
        </authorList>
    </citation>
    <scope>NUCLEOTIDE SEQUENCE</scope>
</reference>
<proteinExistence type="predicted"/>
<gene>
    <name evidence="1" type="ORF">MILVUS5_LOCUS9141</name>
</gene>
<sequence length="148" mass="17082">MCFCLNLVVLQLANQLEINESQRNKDNDDNNNNNNNNNIGVEIQQQNLPPTTDDNLLPITKLTKIMERALPQDAQISDDAKESMQLCVSEFARIIMSEANKRCKIERRMIVNSEDLIRAVKMLKFEHYAKPLFNFYQNYRSGSSSGQR</sequence>
<organism evidence="1 2">
    <name type="scientific">Trifolium pratense</name>
    <name type="common">Red clover</name>
    <dbReference type="NCBI Taxonomy" id="57577"/>
    <lineage>
        <taxon>Eukaryota</taxon>
        <taxon>Viridiplantae</taxon>
        <taxon>Streptophyta</taxon>
        <taxon>Embryophyta</taxon>
        <taxon>Tracheophyta</taxon>
        <taxon>Spermatophyta</taxon>
        <taxon>Magnoliopsida</taxon>
        <taxon>eudicotyledons</taxon>
        <taxon>Gunneridae</taxon>
        <taxon>Pentapetalae</taxon>
        <taxon>rosids</taxon>
        <taxon>fabids</taxon>
        <taxon>Fabales</taxon>
        <taxon>Fabaceae</taxon>
        <taxon>Papilionoideae</taxon>
        <taxon>50 kb inversion clade</taxon>
        <taxon>NPAAA clade</taxon>
        <taxon>Hologalegina</taxon>
        <taxon>IRL clade</taxon>
        <taxon>Trifolieae</taxon>
        <taxon>Trifolium</taxon>
    </lineage>
</organism>
<name>A0ACB0J2B0_TRIPR</name>
<dbReference type="EMBL" id="CASHSV030000024">
    <property type="protein sequence ID" value="CAJ2639048.1"/>
    <property type="molecule type" value="Genomic_DNA"/>
</dbReference>
<protein>
    <submittedName>
        <fullName evidence="1">Uncharacterized protein</fullName>
    </submittedName>
</protein>
<accession>A0ACB0J2B0</accession>
<keyword evidence="2" id="KW-1185">Reference proteome</keyword>
<evidence type="ECO:0000313" key="2">
    <source>
        <dbReference type="Proteomes" id="UP001177021"/>
    </source>
</evidence>